<gene>
    <name evidence="1" type="ORF">G01um101477_493</name>
</gene>
<sequence length="82" mass="9667">MLSEVDELVDVVVVFKKNLVWPKLLKWNGRVYKIKSINMRHQVNDGSSLIHYFSVSDDTNFFKLAFNTKSLQWKLEEVYTEG</sequence>
<name>A0A554JAV5_9BACT</name>
<protein>
    <submittedName>
        <fullName evidence="1">Uncharacterized protein</fullName>
    </submittedName>
</protein>
<evidence type="ECO:0000313" key="1">
    <source>
        <dbReference type="EMBL" id="TSC65410.1"/>
    </source>
</evidence>
<comment type="caution">
    <text evidence="1">The sequence shown here is derived from an EMBL/GenBank/DDBJ whole genome shotgun (WGS) entry which is preliminary data.</text>
</comment>
<accession>A0A554JAV5</accession>
<reference evidence="1 2" key="1">
    <citation type="submission" date="2017-07" db="EMBL/GenBank/DDBJ databases">
        <title>Mechanisms for carbon and nitrogen cycling indicate functional differentiation within the Candidate Phyla Radiation.</title>
        <authorList>
            <person name="Danczak R.E."/>
            <person name="Johnston M.D."/>
            <person name="Kenah C."/>
            <person name="Slattery M."/>
            <person name="Wrighton K.C."/>
            <person name="Wilkins M.J."/>
        </authorList>
    </citation>
    <scope>NUCLEOTIDE SEQUENCE [LARGE SCALE GENOMIC DNA]</scope>
    <source>
        <strain evidence="1">Gr01-1014_77</strain>
    </source>
</reference>
<organism evidence="1 2">
    <name type="scientific">Candidatus Doudnabacteria bacterium Gr01-1014_77</name>
    <dbReference type="NCBI Taxonomy" id="2017133"/>
    <lineage>
        <taxon>Bacteria</taxon>
        <taxon>Candidatus Doudnaibacteriota</taxon>
    </lineage>
</organism>
<dbReference type="AlphaFoldDB" id="A0A554JAV5"/>
<proteinExistence type="predicted"/>
<evidence type="ECO:0000313" key="2">
    <source>
        <dbReference type="Proteomes" id="UP000319613"/>
    </source>
</evidence>
<dbReference type="Proteomes" id="UP000319613">
    <property type="component" value="Unassembled WGS sequence"/>
</dbReference>
<dbReference type="EMBL" id="VMFF01000047">
    <property type="protein sequence ID" value="TSC65410.1"/>
    <property type="molecule type" value="Genomic_DNA"/>
</dbReference>